<dbReference type="AlphaFoldDB" id="A0A0U2DC70"/>
<reference evidence="3" key="1">
    <citation type="journal article" date="2015" name="PLoS ONE">
        <title>A SNARE-Like Protein and Biotin Are Implicated in Soybean Cyst Nematode Virulence.</title>
        <authorList>
            <person name="Bekal S."/>
            <person name="Domier L.L."/>
            <person name="Gonfa B."/>
            <person name="Lakhssassi N."/>
            <person name="Meksem K."/>
            <person name="Lambert K.N."/>
        </authorList>
    </citation>
    <scope>NUCLEOTIDE SEQUENCE</scope>
    <source>
        <strain evidence="3">TN10</strain>
    </source>
</reference>
<organism evidence="3">
    <name type="scientific">Heterodera glycines</name>
    <name type="common">Soybean cyst nematode worm</name>
    <dbReference type="NCBI Taxonomy" id="51029"/>
    <lineage>
        <taxon>Eukaryota</taxon>
        <taxon>Metazoa</taxon>
        <taxon>Ecdysozoa</taxon>
        <taxon>Nematoda</taxon>
        <taxon>Chromadorea</taxon>
        <taxon>Rhabditida</taxon>
        <taxon>Tylenchina</taxon>
        <taxon>Tylenchomorpha</taxon>
        <taxon>Tylenchoidea</taxon>
        <taxon>Heteroderidae</taxon>
        <taxon>Heteroderinae</taxon>
        <taxon>Heterodera</taxon>
    </lineage>
</organism>
<evidence type="ECO:0000313" key="3">
    <source>
        <dbReference type="EMBL" id="AKN35206.1"/>
    </source>
</evidence>
<protein>
    <submittedName>
        <fullName evidence="3">SLP-1</fullName>
    </submittedName>
</protein>
<keyword evidence="1" id="KW-0175">Coiled coil</keyword>
<name>A0A0U2DC70_HETGL</name>
<dbReference type="Gene3D" id="3.90.20.10">
    <property type="match status" value="1"/>
</dbReference>
<evidence type="ECO:0000256" key="2">
    <source>
        <dbReference type="SAM" id="MobiDB-lite"/>
    </source>
</evidence>
<feature type="region of interest" description="Disordered" evidence="2">
    <location>
        <begin position="246"/>
        <end position="290"/>
    </location>
</feature>
<sequence>MAPKCLPLELLFEIVPFIPAEKAAPNALSSCLLLHNLLLPRVIKWKELKKMIKELRDEVFGKIDELRDEMNQKFGQINTRLDRTDQRLDQMDKRLDRMDQRLDQFEQYGPVPPPMPLQSGHYSGIESTSEFSELRQIGTSAAFDTRQNTGSELQRRPPFLHHVSETGNPVPILSSIGLNALFTPLSHFYFGNCVPSMTSPICPKDKPNVEFDVDLGHDLSTQNVGDLLKGQRSVLADPPMQLFPRHLFESGEASETASDRKESMGKGRKKPSKEVADAGLTPSDELNKTASIVPTSVQTFRRHLSETGNRMRNLFRTNTLSYSFKK</sequence>
<gene>
    <name evidence="3" type="primary">SLP-1</name>
</gene>
<feature type="coiled-coil region" evidence="1">
    <location>
        <begin position="81"/>
        <end position="108"/>
    </location>
</feature>
<dbReference type="EMBL" id="KM575849">
    <property type="protein sequence ID" value="AKN35206.1"/>
    <property type="molecule type" value="Genomic_DNA"/>
</dbReference>
<evidence type="ECO:0000256" key="1">
    <source>
        <dbReference type="SAM" id="Coils"/>
    </source>
</evidence>
<accession>A0A0U2DC70</accession>
<proteinExistence type="predicted"/>